<dbReference type="Pfam" id="PF13622">
    <property type="entry name" value="4HBT_3"/>
    <property type="match status" value="1"/>
</dbReference>
<evidence type="ECO:0000259" key="6">
    <source>
        <dbReference type="Pfam" id="PF20789"/>
    </source>
</evidence>
<dbReference type="GO" id="GO:0047617">
    <property type="term" value="F:fatty acyl-CoA hydrolase activity"/>
    <property type="evidence" value="ECO:0007669"/>
    <property type="project" value="InterPro"/>
</dbReference>
<dbReference type="Pfam" id="PF20789">
    <property type="entry name" value="4HBT_3C"/>
    <property type="match status" value="1"/>
</dbReference>
<feature type="domain" description="Acyl-CoA thioesterase-like N-terminal HotDog" evidence="5">
    <location>
        <begin position="99"/>
        <end position="179"/>
    </location>
</feature>
<dbReference type="GO" id="GO:0005782">
    <property type="term" value="C:peroxisomal matrix"/>
    <property type="evidence" value="ECO:0007669"/>
    <property type="project" value="UniProtKB-SubCell"/>
</dbReference>
<keyword evidence="4" id="KW-0812">Transmembrane</keyword>
<dbReference type="OrthoDB" id="68328at2759"/>
<feature type="transmembrane region" description="Helical" evidence="4">
    <location>
        <begin position="38"/>
        <end position="59"/>
    </location>
</feature>
<evidence type="ECO:0000256" key="3">
    <source>
        <dbReference type="SAM" id="MobiDB-lite"/>
    </source>
</evidence>
<evidence type="ECO:0000313" key="8">
    <source>
        <dbReference type="Proteomes" id="UP000002037"/>
    </source>
</evidence>
<keyword evidence="2" id="KW-0378">Hydrolase</keyword>
<proteinExistence type="inferred from homology"/>
<gene>
    <name evidence="7" type="ORF">CTRG_01514</name>
</gene>
<dbReference type="InterPro" id="IPR029069">
    <property type="entry name" value="HotDog_dom_sf"/>
</dbReference>
<dbReference type="STRING" id="294747.C5M6N3"/>
<evidence type="ECO:0000256" key="1">
    <source>
        <dbReference type="ARBA" id="ARBA00006538"/>
    </source>
</evidence>
<dbReference type="AlphaFoldDB" id="C5M6N3"/>
<feature type="domain" description="Acyl-CoA thioesterase-like C-terminal" evidence="6">
    <location>
        <begin position="311"/>
        <end position="403"/>
    </location>
</feature>
<dbReference type="Proteomes" id="UP000002037">
    <property type="component" value="Unassembled WGS sequence"/>
</dbReference>
<dbReference type="PANTHER" id="PTHR11066">
    <property type="entry name" value="ACYL-COA THIOESTERASE"/>
    <property type="match status" value="1"/>
</dbReference>
<evidence type="ECO:0008006" key="9">
    <source>
        <dbReference type="Google" id="ProtNLM"/>
    </source>
</evidence>
<keyword evidence="4" id="KW-1133">Transmembrane helix</keyword>
<dbReference type="CDD" id="cd03444">
    <property type="entry name" value="Thioesterase_II_repeat1"/>
    <property type="match status" value="1"/>
</dbReference>
<evidence type="ECO:0000259" key="5">
    <source>
        <dbReference type="Pfam" id="PF13622"/>
    </source>
</evidence>
<reference evidence="7 8" key="1">
    <citation type="journal article" date="2009" name="Nature">
        <title>Evolution of pathogenicity and sexual reproduction in eight Candida genomes.</title>
        <authorList>
            <person name="Butler G."/>
            <person name="Rasmussen M.D."/>
            <person name="Lin M.F."/>
            <person name="Santos M.A."/>
            <person name="Sakthikumar S."/>
            <person name="Munro C.A."/>
            <person name="Rheinbay E."/>
            <person name="Grabherr M."/>
            <person name="Forche A."/>
            <person name="Reedy J.L."/>
            <person name="Agrafioti I."/>
            <person name="Arnaud M.B."/>
            <person name="Bates S."/>
            <person name="Brown A.J."/>
            <person name="Brunke S."/>
            <person name="Costanzo M.C."/>
            <person name="Fitzpatrick D.A."/>
            <person name="de Groot P.W."/>
            <person name="Harris D."/>
            <person name="Hoyer L.L."/>
            <person name="Hube B."/>
            <person name="Klis F.M."/>
            <person name="Kodira C."/>
            <person name="Lennard N."/>
            <person name="Logue M.E."/>
            <person name="Martin R."/>
            <person name="Neiman A.M."/>
            <person name="Nikolaou E."/>
            <person name="Quail M.A."/>
            <person name="Quinn J."/>
            <person name="Santos M.C."/>
            <person name="Schmitzberger F.F."/>
            <person name="Sherlock G."/>
            <person name="Shah P."/>
            <person name="Silverstein K.A."/>
            <person name="Skrzypek M.S."/>
            <person name="Soll D."/>
            <person name="Staggs R."/>
            <person name="Stansfield I."/>
            <person name="Stumpf M.P."/>
            <person name="Sudbery P.E."/>
            <person name="Srikantha T."/>
            <person name="Zeng Q."/>
            <person name="Berman J."/>
            <person name="Berriman M."/>
            <person name="Heitman J."/>
            <person name="Gow N.A."/>
            <person name="Lorenz M.C."/>
            <person name="Birren B.W."/>
            <person name="Kellis M."/>
            <person name="Cuomo C.A."/>
        </authorList>
    </citation>
    <scope>NUCLEOTIDE SEQUENCE [LARGE SCALE GENOMIC DNA]</scope>
    <source>
        <strain evidence="8">ATCC MYA-3404 / T1</strain>
    </source>
</reference>
<dbReference type="GO" id="GO:0006637">
    <property type="term" value="P:acyl-CoA metabolic process"/>
    <property type="evidence" value="ECO:0007669"/>
    <property type="project" value="InterPro"/>
</dbReference>
<evidence type="ECO:0000313" key="7">
    <source>
        <dbReference type="EMBL" id="EER34653.1"/>
    </source>
</evidence>
<dbReference type="InterPro" id="IPR003703">
    <property type="entry name" value="Acyl_CoA_thio"/>
</dbReference>
<organism evidence="7 8">
    <name type="scientific">Candida tropicalis (strain ATCC MYA-3404 / T1)</name>
    <name type="common">Yeast</name>
    <dbReference type="NCBI Taxonomy" id="294747"/>
    <lineage>
        <taxon>Eukaryota</taxon>
        <taxon>Fungi</taxon>
        <taxon>Dikarya</taxon>
        <taxon>Ascomycota</taxon>
        <taxon>Saccharomycotina</taxon>
        <taxon>Pichiomycetes</taxon>
        <taxon>Debaryomycetaceae</taxon>
        <taxon>Candida/Lodderomyces clade</taxon>
        <taxon>Candida</taxon>
    </lineage>
</organism>
<dbReference type="KEGG" id="ctp:CTRG_01514"/>
<dbReference type="RefSeq" id="XP_002547208.1">
    <property type="nucleotide sequence ID" value="XM_002547162.1"/>
</dbReference>
<protein>
    <recommendedName>
        <fullName evidence="9">Acyl-CoA thioesterase II</fullName>
    </recommendedName>
</protein>
<comment type="similarity">
    <text evidence="1">Belongs to the C/M/P thioester hydrolase family.</text>
</comment>
<dbReference type="InterPro" id="IPR049450">
    <property type="entry name" value="ACOT8-like_C"/>
</dbReference>
<dbReference type="VEuPathDB" id="FungiDB:CTRG_01514"/>
<dbReference type="InterPro" id="IPR049449">
    <property type="entry name" value="TesB_ACOT8-like_N"/>
</dbReference>
<keyword evidence="8" id="KW-1185">Reference proteome</keyword>
<dbReference type="GO" id="GO:0009062">
    <property type="term" value="P:fatty acid catabolic process"/>
    <property type="evidence" value="ECO:0007669"/>
    <property type="project" value="TreeGrafter"/>
</dbReference>
<name>C5M6N3_CANTT</name>
<feature type="region of interest" description="Disordered" evidence="3">
    <location>
        <begin position="202"/>
        <end position="227"/>
    </location>
</feature>
<dbReference type="InterPro" id="IPR042171">
    <property type="entry name" value="Acyl-CoA_hotdog"/>
</dbReference>
<dbReference type="Gene3D" id="2.40.160.210">
    <property type="entry name" value="Acyl-CoA thioesterase, double hotdog domain"/>
    <property type="match status" value="1"/>
</dbReference>
<sequence length="415" mass="48072">MHLHIVSLIIFLSPTFKSSFRFHKEKSFRKKKRKEKSLLSRLFSFLHFFNLKIIIYNLFNQVMPTYNYKNGDTIDVQKEFDVIKVSDTKYVGVKPLVKPHPTVRGVFGGNLAGQALLVAMKTCDPEFSPHSLHSYFIRAGSDTIPVEWDVQVVSDGNSFCNRSVKGIQNGVVIYIASISLTRRNSYKVAMKKYEDYHAEIRQRAKDGDVDEGEEEDDEDDENAPQKPFVFQTPNHKWIKDHDIDSLPVTDMESNLLLYYKFPPELLKLDSSKEEEGLPVFERRMSALVRWGIDNEQGFNQPLVNLNKSFQYVGLANITDGLYLGTLNRILRINDLNLDERAINYQSLSLDHIIYFHDDDFDVTKWMDMSYRCTKLTHNRVLFEGEIYSDKGVQVASFIQEGLVKFQDKHLKDAKL</sequence>
<evidence type="ECO:0000256" key="2">
    <source>
        <dbReference type="ARBA" id="ARBA00022801"/>
    </source>
</evidence>
<feature type="compositionally biased region" description="Acidic residues" evidence="3">
    <location>
        <begin position="208"/>
        <end position="222"/>
    </location>
</feature>
<evidence type="ECO:0000256" key="4">
    <source>
        <dbReference type="SAM" id="Phobius"/>
    </source>
</evidence>
<dbReference type="PANTHER" id="PTHR11066:SF34">
    <property type="entry name" value="ACYL-COENZYME A THIOESTERASE 8"/>
    <property type="match status" value="1"/>
</dbReference>
<keyword evidence="4" id="KW-0472">Membrane</keyword>
<accession>C5M6N3</accession>
<dbReference type="GeneID" id="8300728"/>
<dbReference type="eggNOG" id="KOG3016">
    <property type="taxonomic scope" value="Eukaryota"/>
</dbReference>
<dbReference type="EMBL" id="GG692396">
    <property type="protein sequence ID" value="EER34653.1"/>
    <property type="molecule type" value="Genomic_DNA"/>
</dbReference>
<dbReference type="HOGENOM" id="CLU_032690_2_1_1"/>
<dbReference type="SUPFAM" id="SSF54637">
    <property type="entry name" value="Thioesterase/thiol ester dehydrase-isomerase"/>
    <property type="match status" value="2"/>
</dbReference>
<dbReference type="CDD" id="cd03445">
    <property type="entry name" value="Thioesterase_II_repeat2"/>
    <property type="match status" value="1"/>
</dbReference>